<dbReference type="AlphaFoldDB" id="A0A5J9TN20"/>
<sequence length="115" mass="12361">MALSSLWLHGDRQCQEDAPQIAVVDPLNASVMHITIGNGAFAIDMDKEKVLGCSMSPIGFGDGCPLLYKPCVLPLPPWLESSQIPYAGTRSSGKGNVKSNTSRCFGSCRQEVFES</sequence>
<name>A0A5J9TN20_9POAL</name>
<organism evidence="1 2">
    <name type="scientific">Eragrostis curvula</name>
    <name type="common">weeping love grass</name>
    <dbReference type="NCBI Taxonomy" id="38414"/>
    <lineage>
        <taxon>Eukaryota</taxon>
        <taxon>Viridiplantae</taxon>
        <taxon>Streptophyta</taxon>
        <taxon>Embryophyta</taxon>
        <taxon>Tracheophyta</taxon>
        <taxon>Spermatophyta</taxon>
        <taxon>Magnoliopsida</taxon>
        <taxon>Liliopsida</taxon>
        <taxon>Poales</taxon>
        <taxon>Poaceae</taxon>
        <taxon>PACMAD clade</taxon>
        <taxon>Chloridoideae</taxon>
        <taxon>Eragrostideae</taxon>
        <taxon>Eragrostidinae</taxon>
        <taxon>Eragrostis</taxon>
    </lineage>
</organism>
<dbReference type="Gramene" id="TVU12288">
    <property type="protein sequence ID" value="TVU12288"/>
    <property type="gene ID" value="EJB05_45924"/>
</dbReference>
<reference evidence="1 2" key="1">
    <citation type="journal article" date="2019" name="Sci. Rep.">
        <title>A high-quality genome of Eragrostis curvula grass provides insights into Poaceae evolution and supports new strategies to enhance forage quality.</title>
        <authorList>
            <person name="Carballo J."/>
            <person name="Santos B.A.C.M."/>
            <person name="Zappacosta D."/>
            <person name="Garbus I."/>
            <person name="Selva J.P."/>
            <person name="Gallo C.A."/>
            <person name="Diaz A."/>
            <person name="Albertini E."/>
            <person name="Caccamo M."/>
            <person name="Echenique V."/>
        </authorList>
    </citation>
    <scope>NUCLEOTIDE SEQUENCE [LARGE SCALE GENOMIC DNA]</scope>
    <source>
        <strain evidence="2">cv. Victoria</strain>
        <tissue evidence="1">Leaf</tissue>
    </source>
</reference>
<feature type="non-terminal residue" evidence="1">
    <location>
        <position position="1"/>
    </location>
</feature>
<evidence type="ECO:0000313" key="2">
    <source>
        <dbReference type="Proteomes" id="UP000324897"/>
    </source>
</evidence>
<evidence type="ECO:0008006" key="3">
    <source>
        <dbReference type="Google" id="ProtNLM"/>
    </source>
</evidence>
<dbReference type="EMBL" id="RWGY01000039">
    <property type="protein sequence ID" value="TVU12288.1"/>
    <property type="molecule type" value="Genomic_DNA"/>
</dbReference>
<dbReference type="Proteomes" id="UP000324897">
    <property type="component" value="Chromosome 3"/>
</dbReference>
<dbReference type="OrthoDB" id="10470039at2759"/>
<accession>A0A5J9TN20</accession>
<evidence type="ECO:0000313" key="1">
    <source>
        <dbReference type="EMBL" id="TVU12288.1"/>
    </source>
</evidence>
<gene>
    <name evidence="1" type="ORF">EJB05_45924</name>
</gene>
<keyword evidence="2" id="KW-1185">Reference proteome</keyword>
<proteinExistence type="predicted"/>
<comment type="caution">
    <text evidence="1">The sequence shown here is derived from an EMBL/GenBank/DDBJ whole genome shotgun (WGS) entry which is preliminary data.</text>
</comment>
<protein>
    <recommendedName>
        <fullName evidence="3">DUF1618 domain-containing protein</fullName>
    </recommendedName>
</protein>